<dbReference type="Pfam" id="PF04727">
    <property type="entry name" value="ELMO_CED12"/>
    <property type="match status" value="1"/>
</dbReference>
<feature type="domain" description="ELMO" evidence="2">
    <location>
        <begin position="267"/>
        <end position="421"/>
    </location>
</feature>
<dbReference type="EMBL" id="IACT01007185">
    <property type="protein sequence ID" value="LAC26304.1"/>
    <property type="molecule type" value="mRNA"/>
</dbReference>
<evidence type="ECO:0000259" key="2">
    <source>
        <dbReference type="PROSITE" id="PS51335"/>
    </source>
</evidence>
<protein>
    <submittedName>
        <fullName evidence="3">ELMO domain-containing protein 3</fullName>
    </submittedName>
</protein>
<evidence type="ECO:0000313" key="3">
    <source>
        <dbReference type="EMBL" id="LAC26304.1"/>
    </source>
</evidence>
<feature type="compositionally biased region" description="Polar residues" evidence="1">
    <location>
        <begin position="79"/>
        <end position="109"/>
    </location>
</feature>
<dbReference type="AlphaFoldDB" id="A0A6A7G7A0"/>
<feature type="region of interest" description="Disordered" evidence="1">
    <location>
        <begin position="60"/>
        <end position="109"/>
    </location>
</feature>
<dbReference type="InterPro" id="IPR050868">
    <property type="entry name" value="ELMO_domain-containing"/>
</dbReference>
<reference evidence="3" key="1">
    <citation type="submission" date="2017-11" db="EMBL/GenBank/DDBJ databases">
        <title>The sensing device of the deep-sea amphipod.</title>
        <authorList>
            <person name="Kobayashi H."/>
            <person name="Nagahama T."/>
            <person name="Arai W."/>
            <person name="Sasagawa Y."/>
            <person name="Umeda M."/>
            <person name="Hayashi T."/>
            <person name="Nikaido I."/>
            <person name="Watanabe H."/>
            <person name="Oguri K."/>
            <person name="Kitazato H."/>
            <person name="Fujioka K."/>
            <person name="Kido Y."/>
            <person name="Takami H."/>
        </authorList>
    </citation>
    <scope>NUCLEOTIDE SEQUENCE</scope>
    <source>
        <tissue evidence="3">Whole body</tissue>
    </source>
</reference>
<dbReference type="PANTHER" id="PTHR12771:SF2">
    <property type="entry name" value="ELMO DOMAIN-CONTAINING PROTEIN 3"/>
    <property type="match status" value="1"/>
</dbReference>
<proteinExistence type="evidence at transcript level"/>
<name>A0A6A7G7A0_9CRUS</name>
<sequence length="421" mass="47343">MLESSMQVIQGTGVGLTNGVDVAKQNIKNREADSPELGSSAEELAQAQNAWEGVQCIEPSRAGTSSTNTLEKKQHHRTPSQSSTPSLIFVNNTTNKTSSPAPNFASSHPSLHHIEKQQQKNFDNQFHHSSTKEQHQQSWSSQHQVYQQNSYQYSAPKAAPQSQPHLHNNRLYQSHQQQQYSGNGSRSSLIVGVKVTPTIDFDEAWEFFTRQDMSHAKTTIRPVMERKGVTGLLRGLFGPRRLILELVSERDLLFCIAQCPLSNSQPLHLQMLQTIYRRLTGTRVDCQRYGPHWDIIGFQGSDPATDLRGVGLLGLLQMVSLVCGEQSQHLAGDVFALSHDQHSQFPLLVLCLNVTRITLQALREGCLNKECNSRGNVRHVLNEYFAAVLFYIYHIWRTERKSITDSGYLIKVIRVSKSCSK</sequence>
<feature type="region of interest" description="Disordered" evidence="1">
    <location>
        <begin position="126"/>
        <end position="165"/>
    </location>
</feature>
<dbReference type="PANTHER" id="PTHR12771">
    <property type="entry name" value="ENGULFMENT AND CELL MOTILITY"/>
    <property type="match status" value="1"/>
</dbReference>
<organism evidence="3">
    <name type="scientific">Hirondellea gigas</name>
    <dbReference type="NCBI Taxonomy" id="1518452"/>
    <lineage>
        <taxon>Eukaryota</taxon>
        <taxon>Metazoa</taxon>
        <taxon>Ecdysozoa</taxon>
        <taxon>Arthropoda</taxon>
        <taxon>Crustacea</taxon>
        <taxon>Multicrustacea</taxon>
        <taxon>Malacostraca</taxon>
        <taxon>Eumalacostraca</taxon>
        <taxon>Peracarida</taxon>
        <taxon>Amphipoda</taxon>
        <taxon>Amphilochidea</taxon>
        <taxon>Lysianassida</taxon>
        <taxon>Lysianassidira</taxon>
        <taxon>Lysianassoidea</taxon>
        <taxon>Lysianassidae</taxon>
        <taxon>Hirondellea</taxon>
    </lineage>
</organism>
<evidence type="ECO:0000256" key="1">
    <source>
        <dbReference type="SAM" id="MobiDB-lite"/>
    </source>
</evidence>
<dbReference type="PROSITE" id="PS51335">
    <property type="entry name" value="ELMO"/>
    <property type="match status" value="1"/>
</dbReference>
<dbReference type="InterPro" id="IPR006816">
    <property type="entry name" value="ELMO_dom"/>
</dbReference>
<accession>A0A6A7G7A0</accession>
<feature type="compositionally biased region" description="Low complexity" evidence="1">
    <location>
        <begin position="136"/>
        <end position="148"/>
    </location>
</feature>